<feature type="compositionally biased region" description="Low complexity" evidence="1">
    <location>
        <begin position="419"/>
        <end position="430"/>
    </location>
</feature>
<feature type="region of interest" description="Disordered" evidence="1">
    <location>
        <begin position="410"/>
        <end position="447"/>
    </location>
</feature>
<reference evidence="2" key="1">
    <citation type="submission" date="2020-03" db="EMBL/GenBank/DDBJ databases">
        <authorList>
            <person name="Weist P."/>
        </authorList>
    </citation>
    <scope>NUCLEOTIDE SEQUENCE</scope>
</reference>
<comment type="caution">
    <text evidence="2">The sequence shown here is derived from an EMBL/GenBank/DDBJ whole genome shotgun (WGS) entry which is preliminary data.</text>
</comment>
<name>A0A9N7TMA2_PLEPL</name>
<protein>
    <submittedName>
        <fullName evidence="2">Uncharacterized protein</fullName>
    </submittedName>
</protein>
<evidence type="ECO:0000313" key="3">
    <source>
        <dbReference type="Proteomes" id="UP001153269"/>
    </source>
</evidence>
<proteinExistence type="predicted"/>
<keyword evidence="3" id="KW-1185">Reference proteome</keyword>
<feature type="region of interest" description="Disordered" evidence="1">
    <location>
        <begin position="145"/>
        <end position="169"/>
    </location>
</feature>
<dbReference type="Proteomes" id="UP001153269">
    <property type="component" value="Unassembled WGS sequence"/>
</dbReference>
<organism evidence="2 3">
    <name type="scientific">Pleuronectes platessa</name>
    <name type="common">European plaice</name>
    <dbReference type="NCBI Taxonomy" id="8262"/>
    <lineage>
        <taxon>Eukaryota</taxon>
        <taxon>Metazoa</taxon>
        <taxon>Chordata</taxon>
        <taxon>Craniata</taxon>
        <taxon>Vertebrata</taxon>
        <taxon>Euteleostomi</taxon>
        <taxon>Actinopterygii</taxon>
        <taxon>Neopterygii</taxon>
        <taxon>Teleostei</taxon>
        <taxon>Neoteleostei</taxon>
        <taxon>Acanthomorphata</taxon>
        <taxon>Carangaria</taxon>
        <taxon>Pleuronectiformes</taxon>
        <taxon>Pleuronectoidei</taxon>
        <taxon>Pleuronectidae</taxon>
        <taxon>Pleuronectes</taxon>
    </lineage>
</organism>
<dbReference type="EMBL" id="CADEAL010000114">
    <property type="protein sequence ID" value="CAB1414638.1"/>
    <property type="molecule type" value="Genomic_DNA"/>
</dbReference>
<gene>
    <name evidence="2" type="ORF">PLEPLA_LOCUS2347</name>
</gene>
<dbReference type="AlphaFoldDB" id="A0A9N7TMA2"/>
<sequence>MTSEQWNLSKAGKPDVATITLLGEKLLEIVYLETQSTLKGHVSTDGPVSQNSVICSFGNTLPQIFAQALDVPDEVKLVSSEKLTRLIAKEIAECVNSVLSMSVDSGKETIPRITPPKRLQCLIQQAGQMIKGLMRDLKRECAPCESRKKVSQSSSSSRKTISEDRESLLSETSKTVQEIIKDEVSQFTESSSDEIFVSDYEQLESGSTLEMKNVANDVAEVIVDEIMMQNQVDLETAQSSPSLKKVCGRIKTCAAKQFAQASIGHLVERLNIKYFDSPDNPAFDKVLSRQSMQSVMNDIDALLPTVVGEIEQGQNVSQWIDVILSGETVELTNELKNILSNHIERMRPKTASGPKRLSIMVLPPHAIISADILAMVWCFLGVMRWWLHTESEPLTSRVITHTLEKAVSEGSIGGASLPSDDSQGSGSESEVTPSEFTEEYREEQESTEDGRKLTIRVIVMKLVSRIFNKAKVLDTLRSPNAIIERLFEKIWVEIQDEDFEITPKMMQRLDKVIFQKICKKWHSVMLLSTPLCKSPGVRVSFYFASHLRPNYSPATATAKGHAVASTDSF</sequence>
<evidence type="ECO:0000256" key="1">
    <source>
        <dbReference type="SAM" id="MobiDB-lite"/>
    </source>
</evidence>
<accession>A0A9N7TMA2</accession>
<evidence type="ECO:0000313" key="2">
    <source>
        <dbReference type="EMBL" id="CAB1414638.1"/>
    </source>
</evidence>
<feature type="compositionally biased region" description="Acidic residues" evidence="1">
    <location>
        <begin position="436"/>
        <end position="447"/>
    </location>
</feature>